<name>A0AAN9N2E4_CANGL</name>
<evidence type="ECO:0000313" key="2">
    <source>
        <dbReference type="Proteomes" id="UP001367508"/>
    </source>
</evidence>
<gene>
    <name evidence="1" type="ORF">VNO77_04568</name>
</gene>
<comment type="caution">
    <text evidence="1">The sequence shown here is derived from an EMBL/GenBank/DDBJ whole genome shotgun (WGS) entry which is preliminary data.</text>
</comment>
<organism evidence="1 2">
    <name type="scientific">Canavalia gladiata</name>
    <name type="common">Sword bean</name>
    <name type="synonym">Dolichos gladiatus</name>
    <dbReference type="NCBI Taxonomy" id="3824"/>
    <lineage>
        <taxon>Eukaryota</taxon>
        <taxon>Viridiplantae</taxon>
        <taxon>Streptophyta</taxon>
        <taxon>Embryophyta</taxon>
        <taxon>Tracheophyta</taxon>
        <taxon>Spermatophyta</taxon>
        <taxon>Magnoliopsida</taxon>
        <taxon>eudicotyledons</taxon>
        <taxon>Gunneridae</taxon>
        <taxon>Pentapetalae</taxon>
        <taxon>rosids</taxon>
        <taxon>fabids</taxon>
        <taxon>Fabales</taxon>
        <taxon>Fabaceae</taxon>
        <taxon>Papilionoideae</taxon>
        <taxon>50 kb inversion clade</taxon>
        <taxon>NPAAA clade</taxon>
        <taxon>indigoferoid/millettioid clade</taxon>
        <taxon>Phaseoleae</taxon>
        <taxon>Canavalia</taxon>
    </lineage>
</organism>
<reference evidence="1 2" key="1">
    <citation type="submission" date="2024-01" db="EMBL/GenBank/DDBJ databases">
        <title>The genomes of 5 underutilized Papilionoideae crops provide insights into root nodulation and disease resistanc.</title>
        <authorList>
            <person name="Jiang F."/>
        </authorList>
    </citation>
    <scope>NUCLEOTIDE SEQUENCE [LARGE SCALE GENOMIC DNA]</scope>
    <source>
        <strain evidence="1">LVBAO_FW01</strain>
        <tissue evidence="1">Leaves</tissue>
    </source>
</reference>
<accession>A0AAN9N2E4</accession>
<sequence length="81" mass="9481">MAFAIREKLHVGFADKENGKVGWGRKRNIESQGAKREGRNEAEYKVYQRLIMAEREVRETEEYVVEKVGGVGYKREGYWGR</sequence>
<protein>
    <submittedName>
        <fullName evidence="1">Uncharacterized protein</fullName>
    </submittedName>
</protein>
<dbReference type="EMBL" id="JAYMYQ010000001">
    <property type="protein sequence ID" value="KAK7362454.1"/>
    <property type="molecule type" value="Genomic_DNA"/>
</dbReference>
<dbReference type="Proteomes" id="UP001367508">
    <property type="component" value="Unassembled WGS sequence"/>
</dbReference>
<keyword evidence="2" id="KW-1185">Reference proteome</keyword>
<dbReference type="AlphaFoldDB" id="A0AAN9N2E4"/>
<evidence type="ECO:0000313" key="1">
    <source>
        <dbReference type="EMBL" id="KAK7362454.1"/>
    </source>
</evidence>
<proteinExistence type="predicted"/>